<evidence type="ECO:0000256" key="8">
    <source>
        <dbReference type="RuleBase" id="RU004227"/>
    </source>
</evidence>
<dbReference type="InterPro" id="IPR020591">
    <property type="entry name" value="Chromosome_initiator_DnaA-like"/>
</dbReference>
<feature type="non-terminal residue" evidence="10">
    <location>
        <position position="329"/>
    </location>
</feature>
<dbReference type="PANTHER" id="PTHR30050">
    <property type="entry name" value="CHROMOSOMAL REPLICATION INITIATOR PROTEIN DNAA"/>
    <property type="match status" value="1"/>
</dbReference>
<keyword evidence="3 8" id="KW-0235">DNA replication</keyword>
<proteinExistence type="inferred from homology"/>
<dbReference type="SUPFAM" id="SSF52540">
    <property type="entry name" value="P-loop containing nucleoside triphosphate hydrolases"/>
    <property type="match status" value="1"/>
</dbReference>
<dbReference type="CDD" id="cd00009">
    <property type="entry name" value="AAA"/>
    <property type="match status" value="1"/>
</dbReference>
<evidence type="ECO:0000259" key="9">
    <source>
        <dbReference type="SMART" id="SM00382"/>
    </source>
</evidence>
<dbReference type="InterPro" id="IPR038454">
    <property type="entry name" value="DnaA_N_sf"/>
</dbReference>
<dbReference type="GO" id="GO:0003688">
    <property type="term" value="F:DNA replication origin binding"/>
    <property type="evidence" value="ECO:0007669"/>
    <property type="project" value="TreeGrafter"/>
</dbReference>
<comment type="caution">
    <text evidence="10">The sequence shown here is derived from an EMBL/GenBank/DDBJ whole genome shotgun (WGS) entry which is preliminary data.</text>
</comment>
<evidence type="ECO:0000256" key="4">
    <source>
        <dbReference type="ARBA" id="ARBA00022741"/>
    </source>
</evidence>
<evidence type="ECO:0000256" key="2">
    <source>
        <dbReference type="ARBA" id="ARBA00022490"/>
    </source>
</evidence>
<keyword evidence="5 10" id="KW-0067">ATP-binding</keyword>
<dbReference type="Proteomes" id="UP000782843">
    <property type="component" value="Unassembled WGS sequence"/>
</dbReference>
<evidence type="ECO:0000256" key="1">
    <source>
        <dbReference type="ARBA" id="ARBA00006583"/>
    </source>
</evidence>
<dbReference type="FunFam" id="3.40.50.300:FF:000668">
    <property type="entry name" value="Chromosomal replication initiator protein DnaA"/>
    <property type="match status" value="1"/>
</dbReference>
<evidence type="ECO:0000256" key="3">
    <source>
        <dbReference type="ARBA" id="ARBA00022705"/>
    </source>
</evidence>
<dbReference type="PANTHER" id="PTHR30050:SF2">
    <property type="entry name" value="CHROMOSOMAL REPLICATION INITIATOR PROTEIN DNAA"/>
    <property type="match status" value="1"/>
</dbReference>
<dbReference type="SMART" id="SM00382">
    <property type="entry name" value="AAA"/>
    <property type="match status" value="1"/>
</dbReference>
<dbReference type="EMBL" id="JAGQLG010000104">
    <property type="protein sequence ID" value="MCA9382307.1"/>
    <property type="molecule type" value="Genomic_DNA"/>
</dbReference>
<comment type="similarity">
    <text evidence="1 8">Belongs to the DnaA family.</text>
</comment>
<name>A0A955L3R5_9BACT</name>
<protein>
    <submittedName>
        <fullName evidence="10">ATP-binding protein</fullName>
    </submittedName>
</protein>
<dbReference type="InterPro" id="IPR003593">
    <property type="entry name" value="AAA+_ATPase"/>
</dbReference>
<evidence type="ECO:0000313" key="10">
    <source>
        <dbReference type="EMBL" id="MCA9382307.1"/>
    </source>
</evidence>
<dbReference type="GO" id="GO:0005886">
    <property type="term" value="C:plasma membrane"/>
    <property type="evidence" value="ECO:0007669"/>
    <property type="project" value="TreeGrafter"/>
</dbReference>
<accession>A0A955L3R5</accession>
<dbReference type="GO" id="GO:0006270">
    <property type="term" value="P:DNA replication initiation"/>
    <property type="evidence" value="ECO:0007669"/>
    <property type="project" value="TreeGrafter"/>
</dbReference>
<dbReference type="GO" id="GO:0005524">
    <property type="term" value="F:ATP binding"/>
    <property type="evidence" value="ECO:0007669"/>
    <property type="project" value="UniProtKB-KW"/>
</dbReference>
<dbReference type="Gene3D" id="3.40.50.300">
    <property type="entry name" value="P-loop containing nucleotide triphosphate hydrolases"/>
    <property type="match status" value="1"/>
</dbReference>
<dbReference type="AlphaFoldDB" id="A0A955L3R5"/>
<evidence type="ECO:0000256" key="5">
    <source>
        <dbReference type="ARBA" id="ARBA00022840"/>
    </source>
</evidence>
<sequence>MKELKSEKINEIWKITLAQLEIKIDSPAYFRTWFSGTQLKKIEDGKAIIAVPNSYAINWIKRKDNQVVKETVSYVSGMDLDPEYIYEEKNEYDYSSEKKSKKEQPNPVLIDTISNKTSTSVNLSRSGLNSKYTFKNFIVGSNNRLAHAAALAIADNPGNSYNPFFVHGPTGVGKTHLMEAIGLGVLEKYPNKKVLYTSSEEFLNEMVAAIRSNNGSNFRNKYRRLDLLIIDDIQFISKWVETQNELFHTFNTLYQDNKQIIFASDRPPEKINNLEERLKSRFRGGMVADIGAPDFEHRLAIIRQKASQMHLELTDVIENYLASVFVDNI</sequence>
<dbReference type="Gene3D" id="3.30.300.180">
    <property type="match status" value="1"/>
</dbReference>
<evidence type="ECO:0000256" key="6">
    <source>
        <dbReference type="ARBA" id="ARBA00023121"/>
    </source>
</evidence>
<dbReference type="GO" id="GO:0008289">
    <property type="term" value="F:lipid binding"/>
    <property type="evidence" value="ECO:0007669"/>
    <property type="project" value="UniProtKB-KW"/>
</dbReference>
<reference evidence="10" key="1">
    <citation type="submission" date="2020-04" db="EMBL/GenBank/DDBJ databases">
        <authorList>
            <person name="Zhang T."/>
        </authorList>
    </citation>
    <scope>NUCLEOTIDE SEQUENCE</scope>
    <source>
        <strain evidence="10">HKST-UBA10</strain>
    </source>
</reference>
<dbReference type="Pfam" id="PF00308">
    <property type="entry name" value="Bac_DnaA"/>
    <property type="match status" value="1"/>
</dbReference>
<dbReference type="InterPro" id="IPR013317">
    <property type="entry name" value="DnaA_dom"/>
</dbReference>
<keyword evidence="2" id="KW-0963">Cytoplasm</keyword>
<keyword evidence="6" id="KW-0446">Lipid-binding</keyword>
<gene>
    <name evidence="10" type="ORF">KC660_02770</name>
</gene>
<feature type="domain" description="AAA+ ATPase" evidence="9">
    <location>
        <begin position="160"/>
        <end position="292"/>
    </location>
</feature>
<dbReference type="PRINTS" id="PR00051">
    <property type="entry name" value="DNAA"/>
</dbReference>
<dbReference type="InterPro" id="IPR027417">
    <property type="entry name" value="P-loop_NTPase"/>
</dbReference>
<evidence type="ECO:0000313" key="11">
    <source>
        <dbReference type="Proteomes" id="UP000782843"/>
    </source>
</evidence>
<dbReference type="InterPro" id="IPR024633">
    <property type="entry name" value="DnaA_N_dom"/>
</dbReference>
<keyword evidence="4" id="KW-0547">Nucleotide-binding</keyword>
<reference evidence="10" key="2">
    <citation type="journal article" date="2021" name="Microbiome">
        <title>Successional dynamics and alternative stable states in a saline activated sludge microbial community over 9 years.</title>
        <authorList>
            <person name="Wang Y."/>
            <person name="Ye J."/>
            <person name="Ju F."/>
            <person name="Liu L."/>
            <person name="Boyd J.A."/>
            <person name="Deng Y."/>
            <person name="Parks D.H."/>
            <person name="Jiang X."/>
            <person name="Yin X."/>
            <person name="Woodcroft B.J."/>
            <person name="Tyson G.W."/>
            <person name="Hugenholtz P."/>
            <person name="Polz M.F."/>
            <person name="Zhang T."/>
        </authorList>
    </citation>
    <scope>NUCLEOTIDE SEQUENCE</scope>
    <source>
        <strain evidence="10">HKST-UBA10</strain>
    </source>
</reference>
<keyword evidence="7" id="KW-0238">DNA-binding</keyword>
<evidence type="ECO:0000256" key="7">
    <source>
        <dbReference type="ARBA" id="ARBA00023125"/>
    </source>
</evidence>
<dbReference type="Pfam" id="PF11638">
    <property type="entry name" value="DnaA_N"/>
    <property type="match status" value="1"/>
</dbReference>
<organism evidence="10 11">
    <name type="scientific">Candidatus Dojkabacteria bacterium</name>
    <dbReference type="NCBI Taxonomy" id="2099670"/>
    <lineage>
        <taxon>Bacteria</taxon>
        <taxon>Candidatus Dojkabacteria</taxon>
    </lineage>
</organism>
<dbReference type="Gene3D" id="1.10.8.60">
    <property type="match status" value="1"/>
</dbReference>